<protein>
    <submittedName>
        <fullName evidence="2">Uncharacterized protein</fullName>
    </submittedName>
</protein>
<dbReference type="GeneID" id="28900517"/>
<feature type="compositionally biased region" description="Basic and acidic residues" evidence="1">
    <location>
        <begin position="94"/>
        <end position="108"/>
    </location>
</feature>
<dbReference type="OrthoDB" id="1727108at2759"/>
<evidence type="ECO:0000313" key="3">
    <source>
        <dbReference type="Proteomes" id="UP000076632"/>
    </source>
</evidence>
<feature type="region of interest" description="Disordered" evidence="1">
    <location>
        <begin position="75"/>
        <end position="140"/>
    </location>
</feature>
<accession>A0A165FF31</accession>
<proteinExistence type="predicted"/>
<dbReference type="EMBL" id="KV407462">
    <property type="protein sequence ID" value="KZF20901.1"/>
    <property type="molecule type" value="Genomic_DNA"/>
</dbReference>
<evidence type="ECO:0000313" key="2">
    <source>
        <dbReference type="EMBL" id="KZF20901.1"/>
    </source>
</evidence>
<keyword evidence="3" id="KW-1185">Reference proteome</keyword>
<dbReference type="Proteomes" id="UP000076632">
    <property type="component" value="Unassembled WGS sequence"/>
</dbReference>
<dbReference type="STRING" id="1328760.A0A165FF31"/>
<sequence length="523" mass="57134">MGAVQSIVVAVFQQGSSLAQTYLREQYDAVLSGSVQPLLFNIIAASLILAMHNLYKGRKKQSSQTPELSINLVSKQGSGQLGQAENESTMSSVSKDEVRKPNNTEDRLLSPLDPKGPKNSGYHPDQKLIGGNSVPGHDAMSFQSDLMDALHLSPSSSKDVSQSFAKQTSAVPSGANSLSPAPNESALVVPVGKGSDVDEIFQAQTSMGNEEGVMIFQCGHSSSKHFENVDVNENMESPETSTANTNSEERKKKGVQPAYSLVGGNPSSNDGKAQGVGDLSHTAEGLADESLSPGKSTNPELTGFVKAEDQHTTPVIDISGIGERKLIPAATRQRSSTLTKSIDDGQTTQGLPGYILDKEDAVLEQFKDESLRKEDFIAYQNEQLRKRLGVQIDVYQPGDRRPRHPNHHRTWYSKNLWCTKCHGRCQNCMAWCCKYQESYAIALGNRTSVEVKDNAHSIIEAIRMYNPTGTDNPTFLRCTTEGCRRLVCPECCGICPNQLLCQDLQCVRCKPDPWVECDWHVGL</sequence>
<dbReference type="InParanoid" id="A0A165FF31"/>
<feature type="region of interest" description="Disordered" evidence="1">
    <location>
        <begin position="153"/>
        <end position="182"/>
    </location>
</feature>
<feature type="compositionally biased region" description="Polar residues" evidence="1">
    <location>
        <begin position="234"/>
        <end position="246"/>
    </location>
</feature>
<dbReference type="RefSeq" id="XP_018186456.1">
    <property type="nucleotide sequence ID" value="XM_018335380.1"/>
</dbReference>
<dbReference type="AlphaFoldDB" id="A0A165FF31"/>
<dbReference type="OMA" id="CCKYQES"/>
<evidence type="ECO:0000256" key="1">
    <source>
        <dbReference type="SAM" id="MobiDB-lite"/>
    </source>
</evidence>
<feature type="compositionally biased region" description="Polar residues" evidence="1">
    <location>
        <begin position="75"/>
        <end position="93"/>
    </location>
</feature>
<name>A0A165FF31_XYLHT</name>
<reference evidence="2 3" key="1">
    <citation type="journal article" date="2016" name="Fungal Biol.">
        <title>The genome of Xylona heveae provides a window into fungal endophytism.</title>
        <authorList>
            <person name="Gazis R."/>
            <person name="Kuo A."/>
            <person name="Riley R."/>
            <person name="LaButti K."/>
            <person name="Lipzen A."/>
            <person name="Lin J."/>
            <person name="Amirebrahimi M."/>
            <person name="Hesse C.N."/>
            <person name="Spatafora J.W."/>
            <person name="Henrissat B."/>
            <person name="Hainaut M."/>
            <person name="Grigoriev I.V."/>
            <person name="Hibbett D.S."/>
        </authorList>
    </citation>
    <scope>NUCLEOTIDE SEQUENCE [LARGE SCALE GENOMIC DNA]</scope>
    <source>
        <strain evidence="2 3">TC161</strain>
    </source>
</reference>
<feature type="region of interest" description="Disordered" evidence="1">
    <location>
        <begin position="231"/>
        <end position="278"/>
    </location>
</feature>
<gene>
    <name evidence="2" type="ORF">L228DRAFT_270166</name>
</gene>
<organism evidence="2 3">
    <name type="scientific">Xylona heveae (strain CBS 132557 / TC161)</name>
    <dbReference type="NCBI Taxonomy" id="1328760"/>
    <lineage>
        <taxon>Eukaryota</taxon>
        <taxon>Fungi</taxon>
        <taxon>Dikarya</taxon>
        <taxon>Ascomycota</taxon>
        <taxon>Pezizomycotina</taxon>
        <taxon>Xylonomycetes</taxon>
        <taxon>Xylonales</taxon>
        <taxon>Xylonaceae</taxon>
        <taxon>Xylona</taxon>
    </lineage>
</organism>